<accession>A0ABD1U5V4</accession>
<keyword evidence="3" id="KW-1185">Reference proteome</keyword>
<feature type="compositionally biased region" description="Basic and acidic residues" evidence="1">
    <location>
        <begin position="178"/>
        <end position="191"/>
    </location>
</feature>
<proteinExistence type="predicted"/>
<name>A0ABD1U5V4_9LAMI</name>
<gene>
    <name evidence="2" type="ORF">Fot_24298</name>
</gene>
<evidence type="ECO:0000256" key="1">
    <source>
        <dbReference type="SAM" id="MobiDB-lite"/>
    </source>
</evidence>
<reference evidence="3" key="1">
    <citation type="submission" date="2024-07" db="EMBL/GenBank/DDBJ databases">
        <title>Two chromosome-level genome assemblies of Korean endemic species Abeliophyllum distichum and Forsythia ovata (Oleaceae).</title>
        <authorList>
            <person name="Jang H."/>
        </authorList>
    </citation>
    <scope>NUCLEOTIDE SEQUENCE [LARGE SCALE GENOMIC DNA]</scope>
</reference>
<feature type="compositionally biased region" description="Low complexity" evidence="1">
    <location>
        <begin position="193"/>
        <end position="206"/>
    </location>
</feature>
<comment type="caution">
    <text evidence="2">The sequence shown here is derived from an EMBL/GenBank/DDBJ whole genome shotgun (WGS) entry which is preliminary data.</text>
</comment>
<protein>
    <submittedName>
        <fullName evidence="2">Uncharacterized protein</fullName>
    </submittedName>
</protein>
<organism evidence="2 3">
    <name type="scientific">Forsythia ovata</name>
    <dbReference type="NCBI Taxonomy" id="205694"/>
    <lineage>
        <taxon>Eukaryota</taxon>
        <taxon>Viridiplantae</taxon>
        <taxon>Streptophyta</taxon>
        <taxon>Embryophyta</taxon>
        <taxon>Tracheophyta</taxon>
        <taxon>Spermatophyta</taxon>
        <taxon>Magnoliopsida</taxon>
        <taxon>eudicotyledons</taxon>
        <taxon>Gunneridae</taxon>
        <taxon>Pentapetalae</taxon>
        <taxon>asterids</taxon>
        <taxon>lamiids</taxon>
        <taxon>Lamiales</taxon>
        <taxon>Oleaceae</taxon>
        <taxon>Forsythieae</taxon>
        <taxon>Forsythia</taxon>
    </lineage>
</organism>
<dbReference type="EMBL" id="JBFOLJ010000007">
    <property type="protein sequence ID" value="KAL2520375.1"/>
    <property type="molecule type" value="Genomic_DNA"/>
</dbReference>
<dbReference type="Proteomes" id="UP001604277">
    <property type="component" value="Unassembled WGS sequence"/>
</dbReference>
<dbReference type="AlphaFoldDB" id="A0ABD1U5V4"/>
<feature type="compositionally biased region" description="Polar residues" evidence="1">
    <location>
        <begin position="133"/>
        <end position="150"/>
    </location>
</feature>
<sequence length="244" mass="26713">MAVTSPGNRGKEGFLASCPTSTNIQLKHLVKEEAKNHCLHDQMCPYKCPNHASDQWGALDAMEEGKVPKAKPPHLCQRPLDQAGCKSRDVHKWQGPEGESQQVNPQDRPPQYFSENLPHTKIEPVLSDDFSPPSINFSQPKKNPSSKPNVVNTKLLIKAKIAKGVVIREPSPNTSRPIADDVVGKDNEKAVEPPSKVKPSSSHPISFSRTTQPGPSLGEKKTSSDTRASPVKKKNVLLLWTPSS</sequence>
<evidence type="ECO:0000313" key="3">
    <source>
        <dbReference type="Proteomes" id="UP001604277"/>
    </source>
</evidence>
<evidence type="ECO:0000313" key="2">
    <source>
        <dbReference type="EMBL" id="KAL2520375.1"/>
    </source>
</evidence>
<feature type="region of interest" description="Disordered" evidence="1">
    <location>
        <begin position="86"/>
        <end position="150"/>
    </location>
</feature>
<feature type="region of interest" description="Disordered" evidence="1">
    <location>
        <begin position="168"/>
        <end position="244"/>
    </location>
</feature>